<feature type="transmembrane region" description="Helical" evidence="4">
    <location>
        <begin position="1199"/>
        <end position="1224"/>
    </location>
</feature>
<feature type="domain" description="PGG" evidence="5">
    <location>
        <begin position="595"/>
        <end position="706"/>
    </location>
</feature>
<feature type="repeat" description="ANK" evidence="2">
    <location>
        <begin position="55"/>
        <end position="77"/>
    </location>
</feature>
<feature type="region of interest" description="Disordered" evidence="3">
    <location>
        <begin position="404"/>
        <end position="447"/>
    </location>
</feature>
<feature type="transmembrane region" description="Helical" evidence="4">
    <location>
        <begin position="642"/>
        <end position="665"/>
    </location>
</feature>
<evidence type="ECO:0000256" key="2">
    <source>
        <dbReference type="PROSITE-ProRule" id="PRU00023"/>
    </source>
</evidence>
<feature type="compositionally biased region" description="Basic and acidic residues" evidence="3">
    <location>
        <begin position="409"/>
        <end position="419"/>
    </location>
</feature>
<organism evidence="6 7">
    <name type="scientific">Arachis hypogaea</name>
    <name type="common">Peanut</name>
    <dbReference type="NCBI Taxonomy" id="3818"/>
    <lineage>
        <taxon>Eukaryota</taxon>
        <taxon>Viridiplantae</taxon>
        <taxon>Streptophyta</taxon>
        <taxon>Embryophyta</taxon>
        <taxon>Tracheophyta</taxon>
        <taxon>Spermatophyta</taxon>
        <taxon>Magnoliopsida</taxon>
        <taxon>eudicotyledons</taxon>
        <taxon>Gunneridae</taxon>
        <taxon>Pentapetalae</taxon>
        <taxon>rosids</taxon>
        <taxon>fabids</taxon>
        <taxon>Fabales</taxon>
        <taxon>Fabaceae</taxon>
        <taxon>Papilionoideae</taxon>
        <taxon>50 kb inversion clade</taxon>
        <taxon>dalbergioids sensu lato</taxon>
        <taxon>Dalbergieae</taxon>
        <taxon>Pterocarpus clade</taxon>
        <taxon>Arachis</taxon>
    </lineage>
</organism>
<dbReference type="SMART" id="SM00248">
    <property type="entry name" value="ANK"/>
    <property type="match status" value="9"/>
</dbReference>
<keyword evidence="4" id="KW-0472">Membrane</keyword>
<proteinExistence type="predicted"/>
<feature type="region of interest" description="Disordered" evidence="3">
    <location>
        <begin position="1"/>
        <end position="28"/>
    </location>
</feature>
<evidence type="ECO:0000256" key="3">
    <source>
        <dbReference type="SAM" id="MobiDB-lite"/>
    </source>
</evidence>
<dbReference type="Gene3D" id="1.25.40.20">
    <property type="entry name" value="Ankyrin repeat-containing domain"/>
    <property type="match status" value="3"/>
</dbReference>
<keyword evidence="4" id="KW-0812">Transmembrane</keyword>
<reference evidence="6 7" key="1">
    <citation type="submission" date="2019-01" db="EMBL/GenBank/DDBJ databases">
        <title>Sequencing of cultivated peanut Arachis hypogaea provides insights into genome evolution and oil improvement.</title>
        <authorList>
            <person name="Chen X."/>
        </authorList>
    </citation>
    <scope>NUCLEOTIDE SEQUENCE [LARGE SCALE GENOMIC DNA]</scope>
    <source>
        <strain evidence="7">cv. Fuhuasheng</strain>
        <tissue evidence="6">Leaves</tissue>
    </source>
</reference>
<feature type="domain" description="PGG" evidence="5">
    <location>
        <begin position="1150"/>
        <end position="1261"/>
    </location>
</feature>
<feature type="transmembrane region" description="Helical" evidence="4">
    <location>
        <begin position="1417"/>
        <end position="1439"/>
    </location>
</feature>
<comment type="subcellular location">
    <subcellularLocation>
        <location evidence="1">Cell membrane</location>
        <topology evidence="1">Peripheral membrane protein</topology>
        <orientation evidence="1">Cytoplasmic side</orientation>
    </subcellularLocation>
</comment>
<dbReference type="STRING" id="3818.A0A444YE09"/>
<comment type="caution">
    <text evidence="6">The sequence shown here is derived from an EMBL/GenBank/DDBJ whole genome shotgun (WGS) entry which is preliminary data.</text>
</comment>
<protein>
    <recommendedName>
        <fullName evidence="5">PGG domain-containing protein</fullName>
    </recommendedName>
</protein>
<dbReference type="EMBL" id="SDMP01000017">
    <property type="protein sequence ID" value="RYR00158.1"/>
    <property type="molecule type" value="Genomic_DNA"/>
</dbReference>
<feature type="transmembrane region" description="Helical" evidence="4">
    <location>
        <begin position="1335"/>
        <end position="1353"/>
    </location>
</feature>
<dbReference type="Pfam" id="PF12796">
    <property type="entry name" value="Ank_2"/>
    <property type="match status" value="2"/>
</dbReference>
<feature type="compositionally biased region" description="Basic and acidic residues" evidence="3">
    <location>
        <begin position="293"/>
        <end position="313"/>
    </location>
</feature>
<feature type="transmembrane region" description="Helical" evidence="4">
    <location>
        <begin position="1156"/>
        <end position="1179"/>
    </location>
</feature>
<feature type="transmembrane region" description="Helical" evidence="4">
    <location>
        <begin position="1236"/>
        <end position="1259"/>
    </location>
</feature>
<evidence type="ECO:0000259" key="5">
    <source>
        <dbReference type="Pfam" id="PF13962"/>
    </source>
</evidence>
<dbReference type="PROSITE" id="PS50297">
    <property type="entry name" value="ANK_REP_REGION"/>
    <property type="match status" value="1"/>
</dbReference>
<feature type="transmembrane region" description="Helical" evidence="4">
    <location>
        <begin position="1373"/>
        <end position="1396"/>
    </location>
</feature>
<gene>
    <name evidence="6" type="ORF">Ahy_B07g088252</name>
</gene>
<keyword evidence="7" id="KW-1185">Reference proteome</keyword>
<feature type="domain" description="PGG" evidence="5">
    <location>
        <begin position="1326"/>
        <end position="1437"/>
    </location>
</feature>
<feature type="compositionally biased region" description="Polar residues" evidence="3">
    <location>
        <begin position="420"/>
        <end position="440"/>
    </location>
</feature>
<evidence type="ECO:0000256" key="1">
    <source>
        <dbReference type="ARBA" id="ARBA00004413"/>
    </source>
</evidence>
<name>A0A444YE09_ARAHY</name>
<feature type="region of interest" description="Disordered" evidence="3">
    <location>
        <begin position="293"/>
        <end position="314"/>
    </location>
</feature>
<dbReference type="PANTHER" id="PTHR24177:SF187">
    <property type="entry name" value="ANKYRIN REPEAT PROTEIN"/>
    <property type="match status" value="1"/>
</dbReference>
<dbReference type="PROSITE" id="PS50088">
    <property type="entry name" value="ANK_REPEAT"/>
    <property type="match status" value="1"/>
</dbReference>
<dbReference type="Proteomes" id="UP000289738">
    <property type="component" value="Chromosome B07"/>
</dbReference>
<evidence type="ECO:0000313" key="7">
    <source>
        <dbReference type="Proteomes" id="UP000289738"/>
    </source>
</evidence>
<sequence length="1515" mass="169548">MSSSGGGYGDISSNKMSPQEANEKLAESTVEGKWETVVEIYNSYPESRTVAISDSGETALHVAIELNEEEVVKKLMEAITKHEVDEEGGRKKALEVRNQHGDTPLHVAASRGFVKLCMCIVGEENRVYLISLKNKKGETPLFLAALNWNKHAFAYLYDATKHSVILNDLIRQDGDSILHCAIRREYFDLAVIIVHCYDFLITHTNKNGITPLKALATRPSAFRSASKLSLWKLTLYHCILVEPLDVETTMDKILRKMKKPPSEKLEFPENYATLCQALFNLKSLLVGSWKEEKEKEKHDAENPQKKNSEKHEVGFLPPNYSTLQQFIRSMYVHTLGLSGVALKDVKKIKKKHQWSRQLLDKLMEKPYEAFTGRGGQPDLISGWEFDTGVFEAFHQFNQVATGESSSRFENLEKEKEEKIQTSMPLPSPTTDSRKPTPNQNEEAKDAIDPKETAFLVAAKNGIVEMVIKILSKIPSAIHNTNTKKENVLLVAVMNRQPFVVETLRMKSKPEVWNNLVLAADDDENTMLHLAAYALGDEKPWQIPGSALQMMWDIKWFEYIKSIVPQHFNYRTNKNSKTAGEIFKTEHKDLVKEGSEWLRETSESCSVVAGLVAGVSFATASAVPGGTSDEGKPLLERQPAFEAFAVSSLIGLCFSVTGLIMFLAILTSRKEARDFRRGLPTKLLLGLSSLFVSIIAMFVSFCCGHFFIINHKYKTFLFPFYAATSIPVAFYALAQFPLYFDLLTAILSKVPHTSDKIEKISEEDEIEDELSKKLAHYTLEGNWHEVRKMYESKPKAHTITVNSSEDTALHVAVDLDEEEVVKDLVHEIVAHMTGALEKGNEHGDTPLHVAASRGFAKLCKERIELRTLKNKKGETPLFLAALNCYKEAFAYLHHTHQSLPITLPELVRDHDGDTILHCAIRREYFDLAVIILHYFGELATLSNNKGLTPLKVLATRPLAFPSGIKFSWWKLILYHCVLVEPLDAGSKFFLNWGSDDKVDEENPSEKYDGFFPPNCAVICQSIKTADVYSFGVSGQVLNKVRKTKKNHQWSNQLLKTLMKNASEAFTGTGAGGKPSDDWKGDFYEINDAFTQRQNPPKGNSTLQMMWDTKWHEYIRGIMPEENYLRINHHRKTAKQIFIESHRDLIENSITELKETSVACSAVAGIIASVAFASTSSTSGGGGNGSDNKGLEVGKLESDTLAVASLVGLCFSVSSIITFLSLYNSLKQADDFRRSLPLKLLLGLIFLFLSVVAMIISFSSGQYSLLSHHGRSFLIPLYAATFFPLCLFVVYIKNIVPQHFNYRTNKNSKKAREIFKTEHKDLVKEGSEWLRETSESCSVVAGLVAGVSFATASAVPGGTSDEGKPLLERQPAFEAFTVSSLIGLCFSVTGLIMFLAILTSRKEARDFRRGLPTKLLLGLSSLFVSIIAMFVSFCCGHFFIINHKYKTFLFPFYAATSIPVAFYALAQFRLYFDLLTAILSYSSATLPTFYLPKSANLSWAGHEAHLVNKATSNLTMV</sequence>
<accession>A0A444YE09</accession>
<evidence type="ECO:0000256" key="4">
    <source>
        <dbReference type="SAM" id="Phobius"/>
    </source>
</evidence>
<feature type="transmembrane region" description="Helical" evidence="4">
    <location>
        <begin position="686"/>
        <end position="707"/>
    </location>
</feature>
<dbReference type="InterPro" id="IPR026961">
    <property type="entry name" value="PGG_dom"/>
</dbReference>
<dbReference type="Pfam" id="PF13962">
    <property type="entry name" value="PGG"/>
    <property type="match status" value="3"/>
</dbReference>
<dbReference type="InterPro" id="IPR036770">
    <property type="entry name" value="Ankyrin_rpt-contain_sf"/>
</dbReference>
<keyword evidence="2" id="KW-0040">ANK repeat</keyword>
<dbReference type="SUPFAM" id="SSF48403">
    <property type="entry name" value="Ankyrin repeat"/>
    <property type="match status" value="2"/>
</dbReference>
<dbReference type="PANTHER" id="PTHR24177">
    <property type="entry name" value="CASKIN"/>
    <property type="match status" value="1"/>
</dbReference>
<feature type="transmembrane region" description="Helical" evidence="4">
    <location>
        <begin position="719"/>
        <end position="739"/>
    </location>
</feature>
<feature type="transmembrane region" description="Helical" evidence="4">
    <location>
        <begin position="1271"/>
        <end position="1290"/>
    </location>
</feature>
<feature type="transmembrane region" description="Helical" evidence="4">
    <location>
        <begin position="1445"/>
        <end position="1463"/>
    </location>
</feature>
<keyword evidence="4" id="KW-1133">Transmembrane helix</keyword>
<dbReference type="GO" id="GO:0005886">
    <property type="term" value="C:plasma membrane"/>
    <property type="evidence" value="ECO:0007669"/>
    <property type="project" value="UniProtKB-SubCell"/>
</dbReference>
<evidence type="ECO:0000313" key="6">
    <source>
        <dbReference type="EMBL" id="RYR00158.1"/>
    </source>
</evidence>
<dbReference type="InterPro" id="IPR002110">
    <property type="entry name" value="Ankyrin_rpt"/>
</dbReference>